<dbReference type="Proteomes" id="UP001551482">
    <property type="component" value="Unassembled WGS sequence"/>
</dbReference>
<dbReference type="PANTHER" id="PTHR40758">
    <property type="entry name" value="CONSERVED PROTEIN"/>
    <property type="match status" value="1"/>
</dbReference>
<comment type="caution">
    <text evidence="4">The sequence shown here is derived from an EMBL/GenBank/DDBJ whole genome shotgun (WGS) entry which is preliminary data.</text>
</comment>
<proteinExistence type="predicted"/>
<dbReference type="Pfam" id="PF07398">
    <property type="entry name" value="MDMPI_C"/>
    <property type="match status" value="1"/>
</dbReference>
<feature type="domain" description="Mycothiol-dependent maleylpyruvate isomerase metal-binding" evidence="3">
    <location>
        <begin position="9"/>
        <end position="147"/>
    </location>
</feature>
<keyword evidence="4" id="KW-0413">Isomerase</keyword>
<dbReference type="InterPro" id="IPR010872">
    <property type="entry name" value="MDMPI_C-term_domain"/>
</dbReference>
<protein>
    <submittedName>
        <fullName evidence="4">Maleylpyruvate isomerase family mycothiol-dependent enzyme</fullName>
    </submittedName>
</protein>
<dbReference type="SUPFAM" id="SSF109854">
    <property type="entry name" value="DinB/YfiT-like putative metalloenzymes"/>
    <property type="match status" value="1"/>
</dbReference>
<reference evidence="4 5" key="1">
    <citation type="submission" date="2024-06" db="EMBL/GenBank/DDBJ databases">
        <title>The Natural Products Discovery Center: Release of the First 8490 Sequenced Strains for Exploring Actinobacteria Biosynthetic Diversity.</title>
        <authorList>
            <person name="Kalkreuter E."/>
            <person name="Kautsar S.A."/>
            <person name="Yang D."/>
            <person name="Bader C.D."/>
            <person name="Teijaro C.N."/>
            <person name="Fluegel L."/>
            <person name="Davis C.M."/>
            <person name="Simpson J.R."/>
            <person name="Lauterbach L."/>
            <person name="Steele A.D."/>
            <person name="Gui C."/>
            <person name="Meng S."/>
            <person name="Li G."/>
            <person name="Viehrig K."/>
            <person name="Ye F."/>
            <person name="Su P."/>
            <person name="Kiefer A.F."/>
            <person name="Nichols A."/>
            <person name="Cepeda A.J."/>
            <person name="Yan W."/>
            <person name="Fan B."/>
            <person name="Jiang Y."/>
            <person name="Adhikari A."/>
            <person name="Zheng C.-J."/>
            <person name="Schuster L."/>
            <person name="Cowan T.M."/>
            <person name="Smanski M.J."/>
            <person name="Chevrette M.G."/>
            <person name="De Carvalho L.P.S."/>
            <person name="Shen B."/>
        </authorList>
    </citation>
    <scope>NUCLEOTIDE SEQUENCE [LARGE SCALE GENOMIC DNA]</scope>
    <source>
        <strain evidence="4 5">NPDC048946</strain>
    </source>
</reference>
<sequence length="269" mass="28819">MDLVARFRGEVALFEAAVRQAAAEPEAPPVPSCPGWTVSDLVLHLGEVHRVVEAVLRTRLTDPPQGTDPGFGLPAERQGWPEPGGGPTAGPVPAALVEWFADGARLLGDRFAKTDPATRVWTWAPEQSAGFWLRMQAIEAAVHRWDAELSVGEPGPMDRSLACDAVAQTFEVMAPGRRERLPASEGAGETYRLAATDGPESWTVRFSGADVEYPARGGKAGEAAAADVELRGSASDLMLYLWGRVPLDRLAVAGDRSVAERYFVLVPPV</sequence>
<dbReference type="RefSeq" id="WP_358356023.1">
    <property type="nucleotide sequence ID" value="NZ_JBEZFP010000052.1"/>
</dbReference>
<evidence type="ECO:0000313" key="5">
    <source>
        <dbReference type="Proteomes" id="UP001551482"/>
    </source>
</evidence>
<dbReference type="PANTHER" id="PTHR40758:SF1">
    <property type="entry name" value="CONSERVED PROTEIN"/>
    <property type="match status" value="1"/>
</dbReference>
<evidence type="ECO:0000259" key="2">
    <source>
        <dbReference type="Pfam" id="PF07398"/>
    </source>
</evidence>
<dbReference type="NCBIfam" id="TIGR03083">
    <property type="entry name" value="maleylpyruvate isomerase family mycothiol-dependent enzyme"/>
    <property type="match status" value="1"/>
</dbReference>
<name>A0ABV3DL23_9ACTN</name>
<evidence type="ECO:0000259" key="3">
    <source>
        <dbReference type="Pfam" id="PF11716"/>
    </source>
</evidence>
<accession>A0ABV3DL23</accession>
<gene>
    <name evidence="4" type="ORF">AB0C36_20615</name>
</gene>
<feature type="region of interest" description="Disordered" evidence="1">
    <location>
        <begin position="60"/>
        <end position="89"/>
    </location>
</feature>
<dbReference type="InterPro" id="IPR034660">
    <property type="entry name" value="DinB/YfiT-like"/>
</dbReference>
<dbReference type="Pfam" id="PF11716">
    <property type="entry name" value="MDMPI_N"/>
    <property type="match status" value="1"/>
</dbReference>
<feature type="domain" description="MDMPI C-terminal" evidence="2">
    <location>
        <begin position="161"/>
        <end position="261"/>
    </location>
</feature>
<organism evidence="4 5">
    <name type="scientific">Streptodolium elevatio</name>
    <dbReference type="NCBI Taxonomy" id="3157996"/>
    <lineage>
        <taxon>Bacteria</taxon>
        <taxon>Bacillati</taxon>
        <taxon>Actinomycetota</taxon>
        <taxon>Actinomycetes</taxon>
        <taxon>Kitasatosporales</taxon>
        <taxon>Streptomycetaceae</taxon>
        <taxon>Streptodolium</taxon>
    </lineage>
</organism>
<evidence type="ECO:0000313" key="4">
    <source>
        <dbReference type="EMBL" id="MEU8135907.1"/>
    </source>
</evidence>
<keyword evidence="5" id="KW-1185">Reference proteome</keyword>
<evidence type="ECO:0000256" key="1">
    <source>
        <dbReference type="SAM" id="MobiDB-lite"/>
    </source>
</evidence>
<dbReference type="EMBL" id="JBEZFP010000052">
    <property type="protein sequence ID" value="MEU8135907.1"/>
    <property type="molecule type" value="Genomic_DNA"/>
</dbReference>
<dbReference type="InterPro" id="IPR017517">
    <property type="entry name" value="Maleyloyr_isom"/>
</dbReference>
<dbReference type="GO" id="GO:0016853">
    <property type="term" value="F:isomerase activity"/>
    <property type="evidence" value="ECO:0007669"/>
    <property type="project" value="UniProtKB-KW"/>
</dbReference>
<dbReference type="Gene3D" id="1.20.120.450">
    <property type="entry name" value="dinb family like domain"/>
    <property type="match status" value="1"/>
</dbReference>
<dbReference type="InterPro" id="IPR024344">
    <property type="entry name" value="MDMPI_metal-binding"/>
</dbReference>